<dbReference type="OrthoDB" id="9922586at2"/>
<protein>
    <submittedName>
        <fullName evidence="1">Uncharacterized protein</fullName>
    </submittedName>
</protein>
<accession>A0A3D8P6B8</accession>
<sequence>MFPVQSLTRLRETLSSFPPGSKVAVNWKSQAKDSLLYPPGGTVAGVTERLIVLRSPVGFRFCVSINDLASGAGLRRA</sequence>
<reference evidence="1 2" key="1">
    <citation type="submission" date="2018-08" db="EMBL/GenBank/DDBJ databases">
        <title>Form III RuBisCO-mediated autotrophy in Thermodesulfobium bacteria.</title>
        <authorList>
            <person name="Toshchakov S.V."/>
            <person name="Kublanov I.V."/>
            <person name="Frolov E."/>
            <person name="Bonch-Osmolovskaya E.A."/>
            <person name="Tourova T.P."/>
            <person name="Chernych N.A."/>
            <person name="Lebedinsky A.V."/>
        </authorList>
    </citation>
    <scope>NUCLEOTIDE SEQUENCE [LARGE SCALE GENOMIC DNA]</scope>
    <source>
        <strain evidence="1 2">SR</strain>
    </source>
</reference>
<proteinExistence type="predicted"/>
<keyword evidence="2" id="KW-1185">Reference proteome</keyword>
<comment type="caution">
    <text evidence="1">The sequence shown here is derived from an EMBL/GenBank/DDBJ whole genome shotgun (WGS) entry which is preliminary data.</text>
</comment>
<name>A0A3D8P6B8_9THEO</name>
<dbReference type="AlphaFoldDB" id="A0A3D8P6B8"/>
<evidence type="ECO:0000313" key="1">
    <source>
        <dbReference type="EMBL" id="RDV83904.1"/>
    </source>
</evidence>
<organism evidence="1 2">
    <name type="scientific">Ammonifex thiophilus</name>
    <dbReference type="NCBI Taxonomy" id="444093"/>
    <lineage>
        <taxon>Bacteria</taxon>
        <taxon>Bacillati</taxon>
        <taxon>Bacillota</taxon>
        <taxon>Clostridia</taxon>
        <taxon>Thermoanaerobacterales</taxon>
        <taxon>Thermoanaerobacteraceae</taxon>
        <taxon>Ammonifex</taxon>
    </lineage>
</organism>
<dbReference type="EMBL" id="QSLN01000003">
    <property type="protein sequence ID" value="RDV83904.1"/>
    <property type="molecule type" value="Genomic_DNA"/>
</dbReference>
<gene>
    <name evidence="1" type="ORF">DXX99_03455</name>
</gene>
<dbReference type="RefSeq" id="WP_115792123.1">
    <property type="nucleotide sequence ID" value="NZ_QSLN01000003.1"/>
</dbReference>
<dbReference type="Proteomes" id="UP000256329">
    <property type="component" value="Unassembled WGS sequence"/>
</dbReference>
<evidence type="ECO:0000313" key="2">
    <source>
        <dbReference type="Proteomes" id="UP000256329"/>
    </source>
</evidence>